<dbReference type="Pfam" id="PF06824">
    <property type="entry name" value="Glyco_hydro_125"/>
    <property type="match status" value="1"/>
</dbReference>
<keyword evidence="2" id="KW-1185">Reference proteome</keyword>
<sequence length="507" mass="55664">MNWTVSGCPSDFSYLKWASEPHEPRTDGQLRLPSMRPPVACRRFRSAAIEEEIERVTGQISDADVRQLLRNIMPNTLDTAIAWHDPGTADGAKVPYTFVITGDINAQWTRDSANQILPLVPHVGRDAGLRRLVAGLVNMQAEQIAAYPFANAYKPPPRSGLEAGHNTGFPHDRVKPEYDPDMVYEAKFEIDSLAAFFQLSTAYWEQGTKSLRTDGMQTQLPLVDVVKWQEAVEAAVGLLEQLQQPTYVEGSGNGRLNAATVEFLRASEHPTESSFGGGRGNPVRRTGMVRTLFRPSDDAVTLPFFVPGNAMLAVQLERLAALLAALGGAEDIEERARRLATDIRKGIAKHAVVEHPQHGPVYAYEVDGFGGQLVMDDANVPSLLALPLLGFVEASDAVYQNTRRLVLSDDNPWHFAGTRLQGVGSPHTGFLRTWPMAVAVRALTSNSRQEVRNAIVMLTESTGGLGLVHESVSVDDPAHYSRPWFAWCNGVVAELLVDSIRRFPGII</sequence>
<dbReference type="PANTHER" id="PTHR31047">
    <property type="entry name" value="MEIOTICALLY UP-REGULATED GENE 157 PROTEIN"/>
    <property type="match status" value="1"/>
</dbReference>
<name>A0A9W8HYR8_9FUNG</name>
<dbReference type="EMBL" id="JANBUO010000025">
    <property type="protein sequence ID" value="KAJ2808765.1"/>
    <property type="molecule type" value="Genomic_DNA"/>
</dbReference>
<dbReference type="PIRSF" id="PIRSF028846">
    <property type="entry name" value="UCP028846"/>
    <property type="match status" value="1"/>
</dbReference>
<protein>
    <recommendedName>
        <fullName evidence="3">Glycoside hydrolase family 125 protein</fullName>
    </recommendedName>
</protein>
<comment type="caution">
    <text evidence="1">The sequence shown here is derived from an EMBL/GenBank/DDBJ whole genome shotgun (WGS) entry which is preliminary data.</text>
</comment>
<dbReference type="InterPro" id="IPR008928">
    <property type="entry name" value="6-hairpin_glycosidase_sf"/>
</dbReference>
<dbReference type="Proteomes" id="UP001140094">
    <property type="component" value="Unassembled WGS sequence"/>
</dbReference>
<reference evidence="1" key="1">
    <citation type="submission" date="2022-07" db="EMBL/GenBank/DDBJ databases">
        <title>Phylogenomic reconstructions and comparative analyses of Kickxellomycotina fungi.</title>
        <authorList>
            <person name="Reynolds N.K."/>
            <person name="Stajich J.E."/>
            <person name="Barry K."/>
            <person name="Grigoriev I.V."/>
            <person name="Crous P."/>
            <person name="Smith M.E."/>
        </authorList>
    </citation>
    <scope>NUCLEOTIDE SEQUENCE</scope>
    <source>
        <strain evidence="1">NRRL 1565</strain>
    </source>
</reference>
<dbReference type="AlphaFoldDB" id="A0A9W8HYR8"/>
<accession>A0A9W8HYR8</accession>
<evidence type="ECO:0000313" key="1">
    <source>
        <dbReference type="EMBL" id="KAJ2808765.1"/>
    </source>
</evidence>
<proteinExistence type="predicted"/>
<dbReference type="OrthoDB" id="7771656at2759"/>
<dbReference type="InterPro" id="IPR012341">
    <property type="entry name" value="6hp_glycosidase-like_sf"/>
</dbReference>
<evidence type="ECO:0008006" key="3">
    <source>
        <dbReference type="Google" id="ProtNLM"/>
    </source>
</evidence>
<dbReference type="GO" id="GO:0005975">
    <property type="term" value="P:carbohydrate metabolic process"/>
    <property type="evidence" value="ECO:0007669"/>
    <property type="project" value="InterPro"/>
</dbReference>
<gene>
    <name evidence="1" type="ORF">H4R20_000656</name>
</gene>
<dbReference type="SMART" id="SM01149">
    <property type="entry name" value="DUF1237"/>
    <property type="match status" value="1"/>
</dbReference>
<dbReference type="PANTHER" id="PTHR31047:SF0">
    <property type="entry name" value="MEIOTICALLY UP-REGULATED GENE 157 PROTEIN"/>
    <property type="match status" value="1"/>
</dbReference>
<evidence type="ECO:0000313" key="2">
    <source>
        <dbReference type="Proteomes" id="UP001140094"/>
    </source>
</evidence>
<dbReference type="Gene3D" id="1.50.10.10">
    <property type="match status" value="1"/>
</dbReference>
<organism evidence="1 2">
    <name type="scientific">Coemansia guatemalensis</name>
    <dbReference type="NCBI Taxonomy" id="2761395"/>
    <lineage>
        <taxon>Eukaryota</taxon>
        <taxon>Fungi</taxon>
        <taxon>Fungi incertae sedis</taxon>
        <taxon>Zoopagomycota</taxon>
        <taxon>Kickxellomycotina</taxon>
        <taxon>Kickxellomycetes</taxon>
        <taxon>Kickxellales</taxon>
        <taxon>Kickxellaceae</taxon>
        <taxon>Coemansia</taxon>
    </lineage>
</organism>
<dbReference type="SUPFAM" id="SSF48208">
    <property type="entry name" value="Six-hairpin glycosidases"/>
    <property type="match status" value="1"/>
</dbReference>
<dbReference type="InterPro" id="IPR008313">
    <property type="entry name" value="GH125"/>
</dbReference>
<dbReference type="GO" id="GO:0003824">
    <property type="term" value="F:catalytic activity"/>
    <property type="evidence" value="ECO:0007669"/>
    <property type="project" value="UniProtKB-ARBA"/>
</dbReference>